<dbReference type="Gene3D" id="1.10.246.120">
    <property type="match status" value="1"/>
</dbReference>
<accession>A0AAX4HE09</accession>
<dbReference type="InterPro" id="IPR003123">
    <property type="entry name" value="VPS9"/>
</dbReference>
<dbReference type="InterPro" id="IPR037191">
    <property type="entry name" value="VPS9_dom_sf"/>
</dbReference>
<evidence type="ECO:0000259" key="3">
    <source>
        <dbReference type="PROSITE" id="PS51140"/>
    </source>
</evidence>
<feature type="region of interest" description="Disordered" evidence="2">
    <location>
        <begin position="134"/>
        <end position="167"/>
    </location>
</feature>
<feature type="region of interest" description="Disordered" evidence="2">
    <location>
        <begin position="184"/>
        <end position="253"/>
    </location>
</feature>
<dbReference type="AlphaFoldDB" id="A0AAX4HE09"/>
<dbReference type="SMART" id="SM00167">
    <property type="entry name" value="VPS9"/>
    <property type="match status" value="1"/>
</dbReference>
<dbReference type="PROSITE" id="PS51205">
    <property type="entry name" value="VPS9"/>
    <property type="match status" value="1"/>
</dbReference>
<dbReference type="GO" id="GO:0005085">
    <property type="term" value="F:guanyl-nucleotide exchange factor activity"/>
    <property type="evidence" value="ECO:0007669"/>
    <property type="project" value="InterPro"/>
</dbReference>
<keyword evidence="1" id="KW-0833">Ubl conjugation pathway</keyword>
<dbReference type="EMBL" id="CP138898">
    <property type="protein sequence ID" value="WPK26867.1"/>
    <property type="molecule type" value="Genomic_DNA"/>
</dbReference>
<feature type="region of interest" description="Disordered" evidence="2">
    <location>
        <begin position="317"/>
        <end position="352"/>
    </location>
</feature>
<dbReference type="Gene3D" id="1.20.1050.80">
    <property type="entry name" value="VPS9 domain"/>
    <property type="match status" value="1"/>
</dbReference>
<evidence type="ECO:0000256" key="2">
    <source>
        <dbReference type="SAM" id="MobiDB-lite"/>
    </source>
</evidence>
<dbReference type="GeneID" id="88175293"/>
<dbReference type="GO" id="GO:0030139">
    <property type="term" value="C:endocytic vesicle"/>
    <property type="evidence" value="ECO:0007669"/>
    <property type="project" value="TreeGrafter"/>
</dbReference>
<dbReference type="KEGG" id="asau:88175293"/>
<dbReference type="InterPro" id="IPR041804">
    <property type="entry name" value="Vps9_CUE"/>
</dbReference>
<dbReference type="Pfam" id="PF02204">
    <property type="entry name" value="VPS9"/>
    <property type="match status" value="1"/>
</dbReference>
<dbReference type="PANTHER" id="PTHR23101">
    <property type="entry name" value="RAB GDP/GTP EXCHANGE FACTOR"/>
    <property type="match status" value="1"/>
</dbReference>
<dbReference type="CDD" id="cd14369">
    <property type="entry name" value="CUE_VPS9_like"/>
    <property type="match status" value="1"/>
</dbReference>
<evidence type="ECO:0008006" key="7">
    <source>
        <dbReference type="Google" id="ProtNLM"/>
    </source>
</evidence>
<evidence type="ECO:0000313" key="6">
    <source>
        <dbReference type="Proteomes" id="UP001338582"/>
    </source>
</evidence>
<evidence type="ECO:0000259" key="4">
    <source>
        <dbReference type="PROSITE" id="PS51205"/>
    </source>
</evidence>
<dbReference type="GO" id="GO:0043130">
    <property type="term" value="F:ubiquitin binding"/>
    <property type="evidence" value="ECO:0007669"/>
    <property type="project" value="InterPro"/>
</dbReference>
<dbReference type="SUPFAM" id="SSF109993">
    <property type="entry name" value="VPS9 domain"/>
    <property type="match status" value="1"/>
</dbReference>
<evidence type="ECO:0000313" key="5">
    <source>
        <dbReference type="EMBL" id="WPK26867.1"/>
    </source>
</evidence>
<dbReference type="Gene3D" id="1.10.8.10">
    <property type="entry name" value="DNA helicase RuvA subunit, C-terminal domain"/>
    <property type="match status" value="1"/>
</dbReference>
<dbReference type="PROSITE" id="PS51140">
    <property type="entry name" value="CUE"/>
    <property type="match status" value="1"/>
</dbReference>
<protein>
    <recommendedName>
        <fullName evidence="7">VPS9 domain-containing protein</fullName>
    </recommendedName>
</protein>
<dbReference type="InterPro" id="IPR045046">
    <property type="entry name" value="Vps9-like"/>
</dbReference>
<feature type="compositionally biased region" description="Low complexity" evidence="2">
    <location>
        <begin position="235"/>
        <end position="245"/>
    </location>
</feature>
<organism evidence="5 6">
    <name type="scientific">Australozyma saopauloensis</name>
    <dbReference type="NCBI Taxonomy" id="291208"/>
    <lineage>
        <taxon>Eukaryota</taxon>
        <taxon>Fungi</taxon>
        <taxon>Dikarya</taxon>
        <taxon>Ascomycota</taxon>
        <taxon>Saccharomycotina</taxon>
        <taxon>Pichiomycetes</taxon>
        <taxon>Metschnikowiaceae</taxon>
        <taxon>Australozyma</taxon>
    </lineage>
</organism>
<dbReference type="SUPFAM" id="SSF46934">
    <property type="entry name" value="UBA-like"/>
    <property type="match status" value="1"/>
</dbReference>
<feature type="compositionally biased region" description="Basic and acidic residues" evidence="2">
    <location>
        <begin position="184"/>
        <end position="201"/>
    </location>
</feature>
<feature type="compositionally biased region" description="Polar residues" evidence="2">
    <location>
        <begin position="202"/>
        <end position="212"/>
    </location>
</feature>
<feature type="domain" description="VPS9" evidence="4">
    <location>
        <begin position="469"/>
        <end position="618"/>
    </location>
</feature>
<feature type="region of interest" description="Disordered" evidence="2">
    <location>
        <begin position="1"/>
        <end position="25"/>
    </location>
</feature>
<dbReference type="GO" id="GO:0016192">
    <property type="term" value="P:vesicle-mediated transport"/>
    <property type="evidence" value="ECO:0007669"/>
    <property type="project" value="InterPro"/>
</dbReference>
<dbReference type="PANTHER" id="PTHR23101:SF25">
    <property type="entry name" value="GTPASE-ACTIVATING PROTEIN AND VPS9 DOMAIN-CONTAINING PROTEIN 1"/>
    <property type="match status" value="1"/>
</dbReference>
<proteinExistence type="predicted"/>
<dbReference type="Proteomes" id="UP001338582">
    <property type="component" value="Chromosome 5"/>
</dbReference>
<keyword evidence="6" id="KW-1185">Reference proteome</keyword>
<dbReference type="RefSeq" id="XP_062879246.1">
    <property type="nucleotide sequence ID" value="XM_063023176.1"/>
</dbReference>
<reference evidence="5 6" key="1">
    <citation type="submission" date="2023-10" db="EMBL/GenBank/DDBJ databases">
        <title>Draft Genome Sequence of Candida saopaulonensis from a very Premature Infant with Sepsis.</title>
        <authorList>
            <person name="Ning Y."/>
            <person name="Dai R."/>
            <person name="Xiao M."/>
            <person name="Xu Y."/>
            <person name="Yan Q."/>
            <person name="Zhang L."/>
        </authorList>
    </citation>
    <scope>NUCLEOTIDE SEQUENCE [LARGE SCALE GENOMIC DNA]</scope>
    <source>
        <strain evidence="5 6">19XY460</strain>
    </source>
</reference>
<dbReference type="InterPro" id="IPR009060">
    <property type="entry name" value="UBA-like_sf"/>
</dbReference>
<dbReference type="GO" id="GO:0031267">
    <property type="term" value="F:small GTPase binding"/>
    <property type="evidence" value="ECO:0007669"/>
    <property type="project" value="TreeGrafter"/>
</dbReference>
<dbReference type="GO" id="GO:0005829">
    <property type="term" value="C:cytosol"/>
    <property type="evidence" value="ECO:0007669"/>
    <property type="project" value="TreeGrafter"/>
</dbReference>
<dbReference type="InterPro" id="IPR041545">
    <property type="entry name" value="DUF5601"/>
</dbReference>
<feature type="domain" description="CUE" evidence="3">
    <location>
        <begin position="705"/>
        <end position="748"/>
    </location>
</feature>
<name>A0AAX4HE09_9ASCO</name>
<dbReference type="InterPro" id="IPR003892">
    <property type="entry name" value="CUE"/>
</dbReference>
<evidence type="ECO:0000256" key="1">
    <source>
        <dbReference type="ARBA" id="ARBA00022786"/>
    </source>
</evidence>
<gene>
    <name evidence="5" type="ORF">PUMCH_004232</name>
</gene>
<sequence length="750" mass="83043">MSRPRFNFSKASATTSTTNATTISNSSFTKSGRVADLERAHSQTPPTAFLLSARSIDSSPKIGAGSITPAEVSLSTSATGKVDTNADKHELLGIFEKYDVSAVDTDVDLLEEKMKQFKVRQSLSTEVEKELADTELASAAPGPDLSEKQAVDLQTNTERIDEPESEPAVLDGLASLHSTAEVLNKDDLDLEKPTSQAEEKTTNGSNNASVESNAPEHNAPQHNAPQLNAPEPKTSQSVESESLSLEDNDSKGDTEILTEISEKIFVAVSGSRELPELTDVKDSSIPSPKPSSMSMQPYDPFLPISLPTVGDNLVEEPASEIRSRAPRLTESTRPKRQGSLSRASSYVDPKEQHQLSHKPFDFNTFLNHLKQKGAEPIVKYTKSFLASFIRQANNMNSEQMIKAVLDFKAFINEKFKEFPPFNSMDEKDLENSKEGIEKLIMNRIYDYCFSPEAVKKFGRNASASMIDDMNEDRNFALQVEKFSWVLGVHLDVDLDLLVSHKKNLSKGSVDYMEHARSQLNMINQYRAPRDKIICVLNSCKVIFSLLKVSQSETNADAFIPLLILVILKAKTPNFISNIRYILRFRGELWLTHGETSYYLSTIEAAVNFIQDIKLEDLTIEESHYNAHMEAWEAEIRQNKSHLAQPIPQHTNNTETPTAQSMSPSNVILASAGILGKSLTNFLSLSPLNDEVQPAASETGGVSDTQIDETFTQLSEVFNTLDKAILRDVIIMNDGDVERSLEACLQLVSEQ</sequence>
<dbReference type="Pfam" id="PF18151">
    <property type="entry name" value="DUF5601"/>
    <property type="match status" value="1"/>
</dbReference>